<dbReference type="AlphaFoldDB" id="A0AAW1GNL3"/>
<name>A0AAW1GNL3_SAPOF</name>
<dbReference type="Proteomes" id="UP001443914">
    <property type="component" value="Unassembled WGS sequence"/>
</dbReference>
<protein>
    <submittedName>
        <fullName evidence="1">Uncharacterized protein</fullName>
    </submittedName>
</protein>
<accession>A0AAW1GNL3</accession>
<proteinExistence type="predicted"/>
<evidence type="ECO:0000313" key="2">
    <source>
        <dbReference type="Proteomes" id="UP001443914"/>
    </source>
</evidence>
<comment type="caution">
    <text evidence="1">The sequence shown here is derived from an EMBL/GenBank/DDBJ whole genome shotgun (WGS) entry which is preliminary data.</text>
</comment>
<evidence type="ECO:0000313" key="1">
    <source>
        <dbReference type="EMBL" id="KAK9666405.1"/>
    </source>
</evidence>
<reference evidence="1" key="1">
    <citation type="submission" date="2024-03" db="EMBL/GenBank/DDBJ databases">
        <title>WGS assembly of Saponaria officinalis var. Norfolk2.</title>
        <authorList>
            <person name="Jenkins J."/>
            <person name="Shu S."/>
            <person name="Grimwood J."/>
            <person name="Barry K."/>
            <person name="Goodstein D."/>
            <person name="Schmutz J."/>
            <person name="Leebens-Mack J."/>
            <person name="Osbourn A."/>
        </authorList>
    </citation>
    <scope>NUCLEOTIDE SEQUENCE [LARGE SCALE GENOMIC DNA]</scope>
    <source>
        <strain evidence="1">JIC</strain>
    </source>
</reference>
<dbReference type="EMBL" id="JBDFQZ010000014">
    <property type="protein sequence ID" value="KAK9666405.1"/>
    <property type="molecule type" value="Genomic_DNA"/>
</dbReference>
<keyword evidence="2" id="KW-1185">Reference proteome</keyword>
<sequence>MLLTSIRSTPTAVLAPLVLKVGNGDNFFPRNRRWNFNNKNLVDSTTFERWAVVNFSTRCDVRNHVRDLNKCAGMKSITISRLSYGNGQCAAIDFCRCRWRASYCFLALV</sequence>
<dbReference type="Gene3D" id="3.40.50.2300">
    <property type="match status" value="1"/>
</dbReference>
<organism evidence="1 2">
    <name type="scientific">Saponaria officinalis</name>
    <name type="common">Common soapwort</name>
    <name type="synonym">Lychnis saponaria</name>
    <dbReference type="NCBI Taxonomy" id="3572"/>
    <lineage>
        <taxon>Eukaryota</taxon>
        <taxon>Viridiplantae</taxon>
        <taxon>Streptophyta</taxon>
        <taxon>Embryophyta</taxon>
        <taxon>Tracheophyta</taxon>
        <taxon>Spermatophyta</taxon>
        <taxon>Magnoliopsida</taxon>
        <taxon>eudicotyledons</taxon>
        <taxon>Gunneridae</taxon>
        <taxon>Pentapetalae</taxon>
        <taxon>Caryophyllales</taxon>
        <taxon>Caryophyllaceae</taxon>
        <taxon>Caryophylleae</taxon>
        <taxon>Saponaria</taxon>
    </lineage>
</organism>
<gene>
    <name evidence="1" type="ORF">RND81_14G182900</name>
</gene>